<dbReference type="GO" id="GO:0000209">
    <property type="term" value="P:protein polyubiquitination"/>
    <property type="evidence" value="ECO:0007669"/>
    <property type="project" value="TreeGrafter"/>
</dbReference>
<dbReference type="InterPro" id="IPR058746">
    <property type="entry name" value="Znf_RING-type_Topors"/>
</dbReference>
<dbReference type="GO" id="GO:0006513">
    <property type="term" value="P:protein monoubiquitination"/>
    <property type="evidence" value="ECO:0007669"/>
    <property type="project" value="TreeGrafter"/>
</dbReference>
<evidence type="ECO:0000313" key="19">
    <source>
        <dbReference type="Ensembl" id="ENSGACP00000052611.1"/>
    </source>
</evidence>
<evidence type="ECO:0000256" key="14">
    <source>
        <dbReference type="ARBA" id="ARBA00079184"/>
    </source>
</evidence>
<evidence type="ECO:0000256" key="17">
    <source>
        <dbReference type="SAM" id="MobiDB-lite"/>
    </source>
</evidence>
<dbReference type="GO" id="GO:0008270">
    <property type="term" value="F:zinc ion binding"/>
    <property type="evidence" value="ECO:0007669"/>
    <property type="project" value="UniProtKB-KW"/>
</dbReference>
<evidence type="ECO:0000256" key="6">
    <source>
        <dbReference type="ARBA" id="ARBA00022786"/>
    </source>
</evidence>
<protein>
    <recommendedName>
        <fullName evidence="10">E3 ubiquitin-protein ligase Topors</fullName>
        <ecNumber evidence="2">2.3.2.27</ecNumber>
    </recommendedName>
    <alternativeName>
        <fullName evidence="11">RING-type E3 ubiquitin transferase Topors</fullName>
    </alternativeName>
    <alternativeName>
        <fullName evidence="13">SUMO1-protein E3 ligase Topors</fullName>
    </alternativeName>
    <alternativeName>
        <fullName evidence="12">Topoisomerase I-binding RING finger protein</fullName>
    </alternativeName>
    <alternativeName>
        <fullName evidence="14">Topoisomerase I-binding arginine/serine-rich protein</fullName>
    </alternativeName>
    <alternativeName>
        <fullName evidence="15">Tumor suppressor p53-binding protein 3</fullName>
    </alternativeName>
</protein>
<organism evidence="19 20">
    <name type="scientific">Gasterosteus aculeatus aculeatus</name>
    <name type="common">three-spined stickleback</name>
    <dbReference type="NCBI Taxonomy" id="481459"/>
    <lineage>
        <taxon>Eukaryota</taxon>
        <taxon>Metazoa</taxon>
        <taxon>Chordata</taxon>
        <taxon>Craniata</taxon>
        <taxon>Vertebrata</taxon>
        <taxon>Euteleostomi</taxon>
        <taxon>Actinopterygii</taxon>
        <taxon>Neopterygii</taxon>
        <taxon>Teleostei</taxon>
        <taxon>Neoteleostei</taxon>
        <taxon>Acanthomorphata</taxon>
        <taxon>Eupercaria</taxon>
        <taxon>Perciformes</taxon>
        <taxon>Cottioidei</taxon>
        <taxon>Gasterosteales</taxon>
        <taxon>Gasterosteidae</taxon>
        <taxon>Gasterosteus</taxon>
    </lineage>
</organism>
<feature type="compositionally biased region" description="Basic residues" evidence="17">
    <location>
        <begin position="647"/>
        <end position="664"/>
    </location>
</feature>
<dbReference type="InterPro" id="IPR001841">
    <property type="entry name" value="Znf_RING"/>
</dbReference>
<reference evidence="19" key="3">
    <citation type="submission" date="2025-09" db="UniProtKB">
        <authorList>
            <consortium name="Ensembl"/>
        </authorList>
    </citation>
    <scope>IDENTIFICATION</scope>
</reference>
<dbReference type="GO" id="GO:0046549">
    <property type="term" value="P:retinal cone cell development"/>
    <property type="evidence" value="ECO:0007669"/>
    <property type="project" value="Ensembl"/>
</dbReference>
<feature type="compositionally biased region" description="Basic residues" evidence="17">
    <location>
        <begin position="721"/>
        <end position="741"/>
    </location>
</feature>
<dbReference type="PANTHER" id="PTHR46077:SF1">
    <property type="entry name" value="TOP1 BINDING ARGININE_SERINE RICH PROTEIN, E3 UBIQUITIN LIGASE"/>
    <property type="match status" value="1"/>
</dbReference>
<keyword evidence="3" id="KW-0808">Transferase</keyword>
<evidence type="ECO:0000256" key="8">
    <source>
        <dbReference type="ARBA" id="ARBA00023015"/>
    </source>
</evidence>
<evidence type="ECO:0000256" key="13">
    <source>
        <dbReference type="ARBA" id="ARBA00079040"/>
    </source>
</evidence>
<name>A0AAQ4QRA6_GASAC</name>
<feature type="domain" description="RING-type" evidence="18">
    <location>
        <begin position="38"/>
        <end position="77"/>
    </location>
</feature>
<dbReference type="Pfam" id="PF13923">
    <property type="entry name" value="zf-C3HC4_2"/>
    <property type="match status" value="1"/>
</dbReference>
<proteinExistence type="predicted"/>
<dbReference type="EC" id="2.3.2.27" evidence="2"/>
<feature type="compositionally biased region" description="Basic and acidic residues" evidence="17">
    <location>
        <begin position="566"/>
        <end position="576"/>
    </location>
</feature>
<feature type="compositionally biased region" description="Polar residues" evidence="17">
    <location>
        <begin position="466"/>
        <end position="484"/>
    </location>
</feature>
<keyword evidence="8" id="KW-0805">Transcription regulation</keyword>
<evidence type="ECO:0000259" key="18">
    <source>
        <dbReference type="PROSITE" id="PS50089"/>
    </source>
</evidence>
<evidence type="ECO:0000256" key="3">
    <source>
        <dbReference type="ARBA" id="ARBA00022679"/>
    </source>
</evidence>
<evidence type="ECO:0000256" key="2">
    <source>
        <dbReference type="ARBA" id="ARBA00012483"/>
    </source>
</evidence>
<feature type="compositionally biased region" description="Basic and acidic residues" evidence="17">
    <location>
        <begin position="773"/>
        <end position="783"/>
    </location>
</feature>
<dbReference type="GO" id="GO:0010842">
    <property type="term" value="P:retina layer formation"/>
    <property type="evidence" value="ECO:0007669"/>
    <property type="project" value="Ensembl"/>
</dbReference>
<evidence type="ECO:0000256" key="11">
    <source>
        <dbReference type="ARBA" id="ARBA00076856"/>
    </source>
</evidence>
<feature type="region of interest" description="Disordered" evidence="17">
    <location>
        <begin position="466"/>
        <end position="796"/>
    </location>
</feature>
<keyword evidence="4" id="KW-0479">Metal-binding</keyword>
<accession>A0AAQ4QRA6</accession>
<comment type="catalytic activity">
    <reaction evidence="1">
        <text>S-ubiquitinyl-[E2 ubiquitin-conjugating enzyme]-L-cysteine + [acceptor protein]-L-lysine = [E2 ubiquitin-conjugating enzyme]-L-cysteine + N(6)-ubiquitinyl-[acceptor protein]-L-lysine.</text>
        <dbReference type="EC" id="2.3.2.27"/>
    </reaction>
</comment>
<keyword evidence="20" id="KW-1185">Reference proteome</keyword>
<sequence>MYIKIMSAIKVALQQSQKKGKRKPSEEMSADVSPDSKCPICLDQFNNISYLDVCLHKFCFRCIHEWSKNKAECPLCKQSFNSIYHSINSEQDFKKYDLQPVENASFGTFGGVRFRYRTTLTGVHRQMRGRTSPPPDNGVMFEASSNPPQQPQDRYIRRVMMRLAAKRRAASEGRAVNSLREQEMVNFRRELYRQGVKIRSVRDGGRSRDTSAEFFQRNPACLHRLIPWLKRELVVLYGAHGSLVNIVQHIIMSRITRYDMEDGAIQEELRPFLQGRTEHFLHEFISFAKCPFNMEAYDQHAVYDCPAASSNEDSSASSSVIAISEDEEYSAESNPPGDPASSLSHSLWDDETPGPSYSTTAEQARAECLSVLDLDSDSSLEEETREFGASPQEMSPHNLTEETRGPFENEESPPYDSDDCVIISVVKPTADRTPELVQLSSDSDESASEDIKAVPLLPQHIRFSSLSPVASQSSDPSGAGQSENVETDLYHKLDSQTRCSSLTSSRHKRSGKSDRKERSREDKDRRRKRRSRSAERAHSSRSPVISHSSVSKLSRERSHSYSSGRNDSKCGADYSRRYSVNTHHSYRRYSPERSDSGMHYTETRSYYYSSREYPDRRPRSRSRSRDRRNRDTRPSPSRTYSSSRSPSTKRRSHNKPGGKRKYKTRHLEETSKNTNSNADGNAPILSTKHKKKSRKRSKDRSMKTSRSLSVELVNDENGHERSKRHHKKKKKHKKKSKRHKSSERTGQHSPSVITIESDGDYSADDNGNQACSTEKDDPVHSTTEDPVGPAPPHSMD</sequence>
<dbReference type="PROSITE" id="PS50089">
    <property type="entry name" value="ZF_RING_2"/>
    <property type="match status" value="1"/>
</dbReference>
<dbReference type="GO" id="GO:0046548">
    <property type="term" value="P:retinal rod cell development"/>
    <property type="evidence" value="ECO:0007669"/>
    <property type="project" value="Ensembl"/>
</dbReference>
<feature type="compositionally biased region" description="Low complexity" evidence="17">
    <location>
        <begin position="634"/>
        <end position="646"/>
    </location>
</feature>
<dbReference type="GO" id="GO:0035845">
    <property type="term" value="P:photoreceptor cell outer segment organization"/>
    <property type="evidence" value="ECO:0007669"/>
    <property type="project" value="Ensembl"/>
</dbReference>
<feature type="compositionally biased region" description="Acidic residues" evidence="17">
    <location>
        <begin position="408"/>
        <end position="419"/>
    </location>
</feature>
<keyword evidence="7" id="KW-0862">Zinc</keyword>
<evidence type="ECO:0000256" key="9">
    <source>
        <dbReference type="ARBA" id="ARBA00023163"/>
    </source>
</evidence>
<evidence type="ECO:0000256" key="12">
    <source>
        <dbReference type="ARBA" id="ARBA00076940"/>
    </source>
</evidence>
<dbReference type="InterPro" id="IPR017907">
    <property type="entry name" value="Znf_RING_CS"/>
</dbReference>
<evidence type="ECO:0000256" key="1">
    <source>
        <dbReference type="ARBA" id="ARBA00000900"/>
    </source>
</evidence>
<evidence type="ECO:0000256" key="4">
    <source>
        <dbReference type="ARBA" id="ARBA00022723"/>
    </source>
</evidence>
<evidence type="ECO:0000256" key="16">
    <source>
        <dbReference type="PROSITE-ProRule" id="PRU00175"/>
    </source>
</evidence>
<dbReference type="AlphaFoldDB" id="A0AAQ4QRA6"/>
<dbReference type="InterPro" id="IPR013083">
    <property type="entry name" value="Znf_RING/FYVE/PHD"/>
</dbReference>
<dbReference type="FunFam" id="3.30.40.10:FF:000136">
    <property type="entry name" value="E3 ubiquitin-protein ligase Topors"/>
    <property type="match status" value="1"/>
</dbReference>
<reference evidence="19" key="2">
    <citation type="submission" date="2025-08" db="UniProtKB">
        <authorList>
            <consortium name="Ensembl"/>
        </authorList>
    </citation>
    <scope>IDENTIFICATION</scope>
</reference>
<dbReference type="GO" id="GO:0008630">
    <property type="term" value="P:intrinsic apoptotic signaling pathway in response to DNA damage"/>
    <property type="evidence" value="ECO:0007669"/>
    <property type="project" value="UniProtKB-ARBA"/>
</dbReference>
<feature type="compositionally biased region" description="Basic and acidic residues" evidence="17">
    <location>
        <begin position="511"/>
        <end position="524"/>
    </location>
</feature>
<evidence type="ECO:0000256" key="10">
    <source>
        <dbReference type="ARBA" id="ARBA00071236"/>
    </source>
</evidence>
<dbReference type="CDD" id="cd16574">
    <property type="entry name" value="RING-HC_Topors"/>
    <property type="match status" value="1"/>
</dbReference>
<dbReference type="SMART" id="SM00184">
    <property type="entry name" value="RING"/>
    <property type="match status" value="1"/>
</dbReference>
<reference evidence="19 20" key="1">
    <citation type="journal article" date="2021" name="G3 (Bethesda)">
        <title>Improved contiguity of the threespine stickleback genome using long-read sequencing.</title>
        <authorList>
            <person name="Nath S."/>
            <person name="Shaw D.E."/>
            <person name="White M.A."/>
        </authorList>
    </citation>
    <scope>NUCLEOTIDE SEQUENCE [LARGE SCALE GENOMIC DNA]</scope>
    <source>
        <strain evidence="19 20">Lake Benthic</strain>
    </source>
</reference>
<feature type="compositionally biased region" description="Low complexity" evidence="17">
    <location>
        <begin position="540"/>
        <end position="552"/>
    </location>
</feature>
<evidence type="ECO:0000313" key="20">
    <source>
        <dbReference type="Proteomes" id="UP000007635"/>
    </source>
</evidence>
<dbReference type="GO" id="GO:0032391">
    <property type="term" value="C:photoreceptor connecting cilium"/>
    <property type="evidence" value="ECO:0007669"/>
    <property type="project" value="UniProtKB-ARBA"/>
</dbReference>
<dbReference type="InterPro" id="IPR058745">
    <property type="entry name" value="PWI_Topors"/>
</dbReference>
<keyword evidence="9" id="KW-0804">Transcription</keyword>
<dbReference type="Pfam" id="PF26084">
    <property type="entry name" value="PWI_Topors"/>
    <property type="match status" value="1"/>
</dbReference>
<keyword evidence="5 16" id="KW-0863">Zinc-finger</keyword>
<keyword evidence="6" id="KW-0833">Ubl conjugation pathway</keyword>
<dbReference type="SUPFAM" id="SSF57850">
    <property type="entry name" value="RING/U-box"/>
    <property type="match status" value="1"/>
</dbReference>
<feature type="region of interest" description="Disordered" evidence="17">
    <location>
        <begin position="376"/>
        <end position="453"/>
    </location>
</feature>
<feature type="compositionally biased region" description="Basic residues" evidence="17">
    <location>
        <begin position="687"/>
        <end position="698"/>
    </location>
</feature>
<evidence type="ECO:0000256" key="15">
    <source>
        <dbReference type="ARBA" id="ARBA00082108"/>
    </source>
</evidence>
<dbReference type="Ensembl" id="ENSGACT00000065789.1">
    <property type="protein sequence ID" value="ENSGACP00000052611.1"/>
    <property type="gene ID" value="ENSGACG00000027314.1"/>
</dbReference>
<dbReference type="GeneTree" id="ENSGT00530000064170"/>
<evidence type="ECO:0000256" key="7">
    <source>
        <dbReference type="ARBA" id="ARBA00022833"/>
    </source>
</evidence>
<feature type="compositionally biased region" description="Basic residues" evidence="17">
    <location>
        <begin position="618"/>
        <end position="627"/>
    </location>
</feature>
<dbReference type="Proteomes" id="UP000007635">
    <property type="component" value="Chromosome IX"/>
</dbReference>
<dbReference type="PANTHER" id="PTHR46077">
    <property type="entry name" value="E3 UBIQUITIN-PROTEIN LIGASE TOPORS"/>
    <property type="match status" value="1"/>
</dbReference>
<dbReference type="PROSITE" id="PS00518">
    <property type="entry name" value="ZF_RING_1"/>
    <property type="match status" value="1"/>
</dbReference>
<feature type="region of interest" description="Disordered" evidence="17">
    <location>
        <begin position="326"/>
        <end position="360"/>
    </location>
</feature>
<evidence type="ECO:0000256" key="5">
    <source>
        <dbReference type="ARBA" id="ARBA00022771"/>
    </source>
</evidence>
<dbReference type="GO" id="GO:0061630">
    <property type="term" value="F:ubiquitin protein ligase activity"/>
    <property type="evidence" value="ECO:0007669"/>
    <property type="project" value="UniProtKB-EC"/>
</dbReference>
<dbReference type="Gene3D" id="3.30.40.10">
    <property type="entry name" value="Zinc/RING finger domain, C3HC4 (zinc finger)"/>
    <property type="match status" value="1"/>
</dbReference>
<dbReference type="GO" id="GO:0043066">
    <property type="term" value="P:negative regulation of apoptotic process"/>
    <property type="evidence" value="ECO:0007669"/>
    <property type="project" value="Ensembl"/>
</dbReference>